<dbReference type="Proteomes" id="UP000254330">
    <property type="component" value="Unassembled WGS sequence"/>
</dbReference>
<proteinExistence type="predicted"/>
<keyword evidence="1" id="KW-1133">Transmembrane helix</keyword>
<dbReference type="PANTHER" id="PTHR40038:SF1">
    <property type="entry name" value="MEMBRANE-ASSOCIATED PROTEIN TCAA"/>
    <property type="match status" value="1"/>
</dbReference>
<sequence length="287" mass="32869">MLICNNCKAECADNMQFCNNCGHKLGEEVIKEREVETRTAITPKKKRKKGLIALIALIIILIAAHFTIKTLIDPEKQISKMNDDFQSKDAKHFLKNFDVEKGTYTDSEGYYAYIQNETWSSVREKLVNNVRKFKQKEMFDPVVDMNGNDMIRIVEKPFLGGLYKKATFEIVPIRVEIESEYNDIQFTHGKKTIDLNDESATTFGQFLPGNYEWSLVQKSDFGSLKKEGKMYISEDANNNKFTYKLDYTPTETEVMSNNMDATLFVNGESTKKTIDELNPLGPIPFDG</sequence>
<dbReference type="OrthoDB" id="1682769at2"/>
<dbReference type="PANTHER" id="PTHR40038">
    <property type="entry name" value="MEMBRANE-ASSOCIATED PROTEIN TCAA"/>
    <property type="match status" value="1"/>
</dbReference>
<evidence type="ECO:0000313" key="4">
    <source>
        <dbReference type="EMBL" id="STX08764.1"/>
    </source>
</evidence>
<dbReference type="Proteomes" id="UP000294641">
    <property type="component" value="Unassembled WGS sequence"/>
</dbReference>
<comment type="caution">
    <text evidence="4">The sequence shown here is derived from an EMBL/GenBank/DDBJ whole genome shotgun (WGS) entry which is preliminary data.</text>
</comment>
<organism evidence="4 6">
    <name type="scientific">Kurthia zopfii</name>
    <dbReference type="NCBI Taxonomy" id="1650"/>
    <lineage>
        <taxon>Bacteria</taxon>
        <taxon>Bacillati</taxon>
        <taxon>Bacillota</taxon>
        <taxon>Bacilli</taxon>
        <taxon>Bacillales</taxon>
        <taxon>Caryophanaceae</taxon>
        <taxon>Kurthia</taxon>
    </lineage>
</organism>
<dbReference type="RefSeq" id="WP_109349483.1">
    <property type="nucleotide sequence ID" value="NZ_BJUE01000041.1"/>
</dbReference>
<evidence type="ECO:0000259" key="2">
    <source>
        <dbReference type="Pfam" id="PF22813"/>
    </source>
</evidence>
<keyword evidence="1" id="KW-0472">Membrane</keyword>
<evidence type="ECO:0000313" key="5">
    <source>
        <dbReference type="EMBL" id="TDR38629.1"/>
    </source>
</evidence>
<dbReference type="Pfam" id="PF22813">
    <property type="entry name" value="TcaA_2nd"/>
    <property type="match status" value="1"/>
</dbReference>
<evidence type="ECO:0000256" key="1">
    <source>
        <dbReference type="SAM" id="Phobius"/>
    </source>
</evidence>
<dbReference type="AlphaFoldDB" id="A0A8B4Q8T8"/>
<keyword evidence="1" id="KW-0812">Transmembrane</keyword>
<feature type="transmembrane region" description="Helical" evidence="1">
    <location>
        <begin position="51"/>
        <end position="72"/>
    </location>
</feature>
<accession>A0A8B4Q8T8</accession>
<evidence type="ECO:0000313" key="7">
    <source>
        <dbReference type="Proteomes" id="UP000294641"/>
    </source>
</evidence>
<reference evidence="4 6" key="1">
    <citation type="submission" date="2018-06" db="EMBL/GenBank/DDBJ databases">
        <authorList>
            <consortium name="Pathogen Informatics"/>
            <person name="Doyle S."/>
        </authorList>
    </citation>
    <scope>NUCLEOTIDE SEQUENCE [LARGE SCALE GENOMIC DNA]</scope>
    <source>
        <strain evidence="4 6">NCTC10597</strain>
    </source>
</reference>
<dbReference type="InterPro" id="IPR054530">
    <property type="entry name" value="TcaA_4th"/>
</dbReference>
<dbReference type="InterPro" id="IPR054529">
    <property type="entry name" value="TcaA_2nd"/>
</dbReference>
<feature type="domain" description="TcaA 4th" evidence="3">
    <location>
        <begin position="253"/>
        <end position="287"/>
    </location>
</feature>
<reference evidence="5 7" key="2">
    <citation type="submission" date="2019-03" db="EMBL/GenBank/DDBJ databases">
        <title>Genomic Encyclopedia of Type Strains, Phase IV (KMG-IV): sequencing the most valuable type-strain genomes for metagenomic binning, comparative biology and taxonomic classification.</title>
        <authorList>
            <person name="Goeker M."/>
        </authorList>
    </citation>
    <scope>NUCLEOTIDE SEQUENCE [LARGE SCALE GENOMIC DNA]</scope>
    <source>
        <strain evidence="5 7">DSM 20580</strain>
    </source>
</reference>
<feature type="domain" description="TcaA second" evidence="2">
    <location>
        <begin position="74"/>
        <end position="166"/>
    </location>
</feature>
<dbReference type="GO" id="GO:0005886">
    <property type="term" value="C:plasma membrane"/>
    <property type="evidence" value="ECO:0007669"/>
    <property type="project" value="UniProtKB-SubCell"/>
</dbReference>
<keyword evidence="7" id="KW-1185">Reference proteome</keyword>
<dbReference type="EMBL" id="SNZG01000015">
    <property type="protein sequence ID" value="TDR38629.1"/>
    <property type="molecule type" value="Genomic_DNA"/>
</dbReference>
<dbReference type="EMBL" id="UGNP01000001">
    <property type="protein sequence ID" value="STX08764.1"/>
    <property type="molecule type" value="Genomic_DNA"/>
</dbReference>
<name>A0A8B4Q8T8_9BACL</name>
<dbReference type="Pfam" id="PF22820">
    <property type="entry name" value="TcaA_3rd_4th"/>
    <property type="match status" value="1"/>
</dbReference>
<gene>
    <name evidence="5" type="ORF">DFR61_1154</name>
    <name evidence="4" type="ORF">NCTC10597_00430</name>
</gene>
<protein>
    <submittedName>
        <fullName evidence="4">Predicted membrane protein</fullName>
    </submittedName>
</protein>
<evidence type="ECO:0000313" key="6">
    <source>
        <dbReference type="Proteomes" id="UP000254330"/>
    </source>
</evidence>
<evidence type="ECO:0000259" key="3">
    <source>
        <dbReference type="Pfam" id="PF22820"/>
    </source>
</evidence>